<gene>
    <name evidence="4" type="primary">LOC111314232</name>
</gene>
<feature type="compositionally biased region" description="Low complexity" evidence="1">
    <location>
        <begin position="381"/>
        <end position="404"/>
    </location>
</feature>
<dbReference type="Proteomes" id="UP000515121">
    <property type="component" value="Unplaced"/>
</dbReference>
<accession>A0A6P6B1Q7</accession>
<dbReference type="SUPFAM" id="SSF81383">
    <property type="entry name" value="F-box domain"/>
    <property type="match status" value="1"/>
</dbReference>
<dbReference type="GeneID" id="111314232"/>
<evidence type="ECO:0000256" key="1">
    <source>
        <dbReference type="SAM" id="MobiDB-lite"/>
    </source>
</evidence>
<dbReference type="Pfam" id="PF12937">
    <property type="entry name" value="F-box-like"/>
    <property type="match status" value="1"/>
</dbReference>
<organism evidence="3 4">
    <name type="scientific">Durio zibethinus</name>
    <name type="common">Durian</name>
    <dbReference type="NCBI Taxonomy" id="66656"/>
    <lineage>
        <taxon>Eukaryota</taxon>
        <taxon>Viridiplantae</taxon>
        <taxon>Streptophyta</taxon>
        <taxon>Embryophyta</taxon>
        <taxon>Tracheophyta</taxon>
        <taxon>Spermatophyta</taxon>
        <taxon>Magnoliopsida</taxon>
        <taxon>eudicotyledons</taxon>
        <taxon>Gunneridae</taxon>
        <taxon>Pentapetalae</taxon>
        <taxon>rosids</taxon>
        <taxon>malvids</taxon>
        <taxon>Malvales</taxon>
        <taxon>Malvaceae</taxon>
        <taxon>Helicteroideae</taxon>
        <taxon>Durio</taxon>
    </lineage>
</organism>
<feature type="compositionally biased region" description="Pro residues" evidence="1">
    <location>
        <begin position="1"/>
        <end position="10"/>
    </location>
</feature>
<reference evidence="4" key="1">
    <citation type="submission" date="2025-08" db="UniProtKB">
        <authorList>
            <consortium name="RefSeq"/>
        </authorList>
    </citation>
    <scope>IDENTIFICATION</scope>
    <source>
        <tissue evidence="4">Fruit stalk</tissue>
    </source>
</reference>
<dbReference type="RefSeq" id="XP_022771117.1">
    <property type="nucleotide sequence ID" value="XM_022915382.1"/>
</dbReference>
<sequence>MDTLLHPPPTSSSSSVAKRPCSSSSQNPRFPSHFSQMDHLLHSFLSLADSSPPISLDLSFDRLLDSSPSDADQSLLIDRAHKLGSFLLRAANRSARKRASFHNSIAWALPPDLTIKVFSMLDSQSLCYAAATCSMFNKCAMDPLCYANIDLTTVVPKVNNAVVSTMIQRAGKSLHHVELRQTLMSVSSNCRLIERLFFESSKTGRDDSLKSPTCVDLVNNCPNLSSLSLRGFKLHDYKVRILVKGFRKLKYADFSTSYSITGTFLRNLGSGGGGNLLEVLILRDCMHLKEVEVARFLTAVVAGDFKFLTHLDISNREGLASEGDWYQRSYNSSIIPLKQVLEVRPNICLLAEFPSEGCFIDIDHMIDSDINSEVSLPSQLSSHTSDGSLLMSSSESSYNSDQGSGNEEYQDSGYVIYEESSDEVDFLVV</sequence>
<dbReference type="FunFam" id="1.20.1280.50:FF:000115">
    <property type="entry name" value="F-box protein At4g02760-like"/>
    <property type="match status" value="1"/>
</dbReference>
<keyword evidence="3" id="KW-1185">Reference proteome</keyword>
<evidence type="ECO:0000259" key="2">
    <source>
        <dbReference type="Pfam" id="PF12937"/>
    </source>
</evidence>
<dbReference type="Gene3D" id="3.80.10.10">
    <property type="entry name" value="Ribonuclease Inhibitor"/>
    <property type="match status" value="1"/>
</dbReference>
<evidence type="ECO:0000313" key="4">
    <source>
        <dbReference type="RefSeq" id="XP_022771117.1"/>
    </source>
</evidence>
<feature type="domain" description="F-box" evidence="2">
    <location>
        <begin position="107"/>
        <end position="151"/>
    </location>
</feature>
<name>A0A6P6B1Q7_DURZI</name>
<feature type="region of interest" description="Disordered" evidence="1">
    <location>
        <begin position="1"/>
        <end position="29"/>
    </location>
</feature>
<evidence type="ECO:0000313" key="3">
    <source>
        <dbReference type="Proteomes" id="UP000515121"/>
    </source>
</evidence>
<protein>
    <submittedName>
        <fullName evidence="4">F-box protein At4g02760-like isoform X3</fullName>
    </submittedName>
</protein>
<dbReference type="AlphaFoldDB" id="A0A6P6B1Q7"/>
<feature type="region of interest" description="Disordered" evidence="1">
    <location>
        <begin position="377"/>
        <end position="409"/>
    </location>
</feature>
<dbReference type="InterPro" id="IPR001810">
    <property type="entry name" value="F-box_dom"/>
</dbReference>
<dbReference type="InterPro" id="IPR036047">
    <property type="entry name" value="F-box-like_dom_sf"/>
</dbReference>
<proteinExistence type="predicted"/>
<dbReference type="SUPFAM" id="SSF52047">
    <property type="entry name" value="RNI-like"/>
    <property type="match status" value="1"/>
</dbReference>
<dbReference type="InterPro" id="IPR032675">
    <property type="entry name" value="LRR_dom_sf"/>
</dbReference>